<dbReference type="OrthoDB" id="2189254at2759"/>
<dbReference type="EMBL" id="MU005958">
    <property type="protein sequence ID" value="KAF2864182.1"/>
    <property type="molecule type" value="Genomic_DNA"/>
</dbReference>
<protein>
    <recommendedName>
        <fullName evidence="4">RINT-1 family protein</fullName>
    </recommendedName>
</protein>
<gene>
    <name evidence="2" type="ORF">K470DRAFT_254507</name>
</gene>
<dbReference type="AlphaFoldDB" id="A0A6A7CAF0"/>
<dbReference type="Pfam" id="PF04437">
    <property type="entry name" value="RINT1_TIP1"/>
    <property type="match status" value="1"/>
</dbReference>
<evidence type="ECO:0000313" key="3">
    <source>
        <dbReference type="Proteomes" id="UP000799421"/>
    </source>
</evidence>
<dbReference type="InterPro" id="IPR042042">
    <property type="entry name" value="Tip20p_domB"/>
</dbReference>
<keyword evidence="3" id="KW-1185">Reference proteome</keyword>
<evidence type="ECO:0000256" key="1">
    <source>
        <dbReference type="SAM" id="Coils"/>
    </source>
</evidence>
<reference evidence="2" key="1">
    <citation type="journal article" date="2020" name="Stud. Mycol.">
        <title>101 Dothideomycetes genomes: a test case for predicting lifestyles and emergence of pathogens.</title>
        <authorList>
            <person name="Haridas S."/>
            <person name="Albert R."/>
            <person name="Binder M."/>
            <person name="Bloem J."/>
            <person name="Labutti K."/>
            <person name="Salamov A."/>
            <person name="Andreopoulos B."/>
            <person name="Baker S."/>
            <person name="Barry K."/>
            <person name="Bills G."/>
            <person name="Bluhm B."/>
            <person name="Cannon C."/>
            <person name="Castanera R."/>
            <person name="Culley D."/>
            <person name="Daum C."/>
            <person name="Ezra D."/>
            <person name="Gonzalez J."/>
            <person name="Henrissat B."/>
            <person name="Kuo A."/>
            <person name="Liang C."/>
            <person name="Lipzen A."/>
            <person name="Lutzoni F."/>
            <person name="Magnuson J."/>
            <person name="Mondo S."/>
            <person name="Nolan M."/>
            <person name="Ohm R."/>
            <person name="Pangilinan J."/>
            <person name="Park H.-J."/>
            <person name="Ramirez L."/>
            <person name="Alfaro M."/>
            <person name="Sun H."/>
            <person name="Tritt A."/>
            <person name="Yoshinaga Y."/>
            <person name="Zwiers L.-H."/>
            <person name="Turgeon B."/>
            <person name="Goodwin S."/>
            <person name="Spatafora J."/>
            <person name="Crous P."/>
            <person name="Grigoriev I."/>
        </authorList>
    </citation>
    <scope>NUCLEOTIDE SEQUENCE</scope>
    <source>
        <strain evidence="2">CBS 480.64</strain>
    </source>
</reference>
<sequence length="774" mass="87941">MDSRVQDYLEDKLQAAADLDTLDTLLDNVKSQQQLLQRQLEDAKQNHEVTVAEAQRRGALLRSRAVDFMREQAEIDRGMLIVTQSKTSDEAVQRFERSMERLQKLDVAAGYIKLLTEVEALQRECAARLANSDDTALEPYRKLQHLATGMQPLQRAAEDAAPYLMDHLTHQANDLRESIRKSYADDLEKTLKKLQWPKPLQAIPLALEKEWAGNIGRVLELQRSELEDRPQSAEPAVLLPMEVLVHPLEQRFSFHFSGNKPTNRLDKPEFFLQHVVEVISTYSDTIQASMQPLLLQKFRDSNLVSTPAYMDATSALITALLPMVRRKISSVASQVGNQPQLLSHLVQEVINFDTTLRESYGYSPTSPTVEWPGLAHFLLDTCNYFNKWLANETQFALDRYQAIVNAPDAGQLDYDSVSADVSKPTKMAISVNDLLETVTYRYRFLSDFGQKMKFVVHVQVEIFDRLYERLGASLDAYITQTSSVGRAMQGITREEQAKLRGREGLDRLCRVFGSAEYLERAMRDWSDDVFFVELWDELQRRNANMPRANSLPEGEDGEVQGALFEETASHYRGLRARCEQVLVEMLTYNIREALKPYGRVTSWAALSSFSSGSVTAELVPLLDLLKEYFDFLSKALGRVPLRRVTRLVAHAIQNYIWDYVLTWHSFSTLGAKQLQIDVSGICKVIERYIGSEQARRGMWKLIEGVTLVSLPVGTSEDDNGDSSSEKAKMGLFDVERLVFMDNESARHALEQLGMETLTESEARTVLEKRVELSS</sequence>
<dbReference type="PANTHER" id="PTHR13520:SF0">
    <property type="entry name" value="RAD50-INTERACTING PROTEIN 1"/>
    <property type="match status" value="1"/>
</dbReference>
<dbReference type="InterPro" id="IPR007528">
    <property type="entry name" value="RINT1_Tip20"/>
</dbReference>
<name>A0A6A7CAF0_9PEZI</name>
<dbReference type="GO" id="GO:0060628">
    <property type="term" value="P:regulation of ER to Golgi vesicle-mediated transport"/>
    <property type="evidence" value="ECO:0007669"/>
    <property type="project" value="TreeGrafter"/>
</dbReference>
<evidence type="ECO:0000313" key="2">
    <source>
        <dbReference type="EMBL" id="KAF2864182.1"/>
    </source>
</evidence>
<feature type="coiled-coil region" evidence="1">
    <location>
        <begin position="22"/>
        <end position="57"/>
    </location>
</feature>
<accession>A0A6A7CAF0</accession>
<dbReference type="Gene3D" id="1.20.58.1420">
    <property type="entry name" value="Dsl1p vesicle tethering complex, Tip20p subunit, domain B"/>
    <property type="match status" value="1"/>
</dbReference>
<dbReference type="Proteomes" id="UP000799421">
    <property type="component" value="Unassembled WGS sequence"/>
</dbReference>
<proteinExistence type="predicted"/>
<dbReference type="Gene3D" id="1.20.58.670">
    <property type="entry name" value="Dsl1p vesicle tethering complex, Tip20p subunit, domain D"/>
    <property type="match status" value="1"/>
</dbReference>
<evidence type="ECO:0008006" key="4">
    <source>
        <dbReference type="Google" id="ProtNLM"/>
    </source>
</evidence>
<dbReference type="GO" id="GO:0006888">
    <property type="term" value="P:endoplasmic reticulum to Golgi vesicle-mediated transport"/>
    <property type="evidence" value="ECO:0007669"/>
    <property type="project" value="InterPro"/>
</dbReference>
<dbReference type="PROSITE" id="PS51386">
    <property type="entry name" value="RINT1_TIP20"/>
    <property type="match status" value="1"/>
</dbReference>
<keyword evidence="1" id="KW-0175">Coiled coil</keyword>
<dbReference type="InterPro" id="IPR042044">
    <property type="entry name" value="EXOC6PINT-1/Sec15/Tip20_C_dom2"/>
</dbReference>
<organism evidence="2 3">
    <name type="scientific">Piedraia hortae CBS 480.64</name>
    <dbReference type="NCBI Taxonomy" id="1314780"/>
    <lineage>
        <taxon>Eukaryota</taxon>
        <taxon>Fungi</taxon>
        <taxon>Dikarya</taxon>
        <taxon>Ascomycota</taxon>
        <taxon>Pezizomycotina</taxon>
        <taxon>Dothideomycetes</taxon>
        <taxon>Dothideomycetidae</taxon>
        <taxon>Capnodiales</taxon>
        <taxon>Piedraiaceae</taxon>
        <taxon>Piedraia</taxon>
    </lineage>
</organism>
<dbReference type="GO" id="GO:0006890">
    <property type="term" value="P:retrograde vesicle-mediated transport, Golgi to endoplasmic reticulum"/>
    <property type="evidence" value="ECO:0007669"/>
    <property type="project" value="InterPro"/>
</dbReference>
<dbReference type="GO" id="GO:0070939">
    <property type="term" value="C:Dsl1/NZR complex"/>
    <property type="evidence" value="ECO:0007669"/>
    <property type="project" value="InterPro"/>
</dbReference>
<dbReference type="PANTHER" id="PTHR13520">
    <property type="entry name" value="RAD50-INTERACTING PROTEIN 1 RINT-1"/>
    <property type="match status" value="1"/>
</dbReference>